<feature type="region of interest" description="Disordered" evidence="1">
    <location>
        <begin position="174"/>
        <end position="206"/>
    </location>
</feature>
<keyword evidence="3" id="KW-1185">Reference proteome</keyword>
<evidence type="ECO:0000313" key="4">
    <source>
        <dbReference type="RefSeq" id="XP_058975336.1"/>
    </source>
</evidence>
<organism evidence="3 4">
    <name type="scientific">Musca domestica</name>
    <name type="common">House fly</name>
    <dbReference type="NCBI Taxonomy" id="7370"/>
    <lineage>
        <taxon>Eukaryota</taxon>
        <taxon>Metazoa</taxon>
        <taxon>Ecdysozoa</taxon>
        <taxon>Arthropoda</taxon>
        <taxon>Hexapoda</taxon>
        <taxon>Insecta</taxon>
        <taxon>Pterygota</taxon>
        <taxon>Neoptera</taxon>
        <taxon>Endopterygota</taxon>
        <taxon>Diptera</taxon>
        <taxon>Brachycera</taxon>
        <taxon>Muscomorpha</taxon>
        <taxon>Muscoidea</taxon>
        <taxon>Muscidae</taxon>
        <taxon>Musca</taxon>
    </lineage>
</organism>
<proteinExistence type="predicted"/>
<evidence type="ECO:0000256" key="2">
    <source>
        <dbReference type="SAM" id="SignalP"/>
    </source>
</evidence>
<name>A0ABM3UP80_MUSDO</name>
<dbReference type="GeneID" id="131801167"/>
<evidence type="ECO:0000256" key="1">
    <source>
        <dbReference type="SAM" id="MobiDB-lite"/>
    </source>
</evidence>
<dbReference type="Proteomes" id="UP001652621">
    <property type="component" value="Unplaced"/>
</dbReference>
<reference evidence="4" key="1">
    <citation type="submission" date="2025-08" db="UniProtKB">
        <authorList>
            <consortium name="RefSeq"/>
        </authorList>
    </citation>
    <scope>IDENTIFICATION</scope>
    <source>
        <strain evidence="4">Aabys</strain>
        <tissue evidence="4">Whole body</tissue>
    </source>
</reference>
<sequence>MKITLAVLFLAALTIYCKCTTVLSLPPSLIAQAAAVAASLEETPTPKAMEDQQNNAAAAEAATAALNRHNEGRGEGETENAGPPTIAMLNNFQNLWPSKNFPFEKREQKTFEDDIAALAPTQAQQQRLLLQQSMAAIKNNKNAQGQRQQHQQQQYVKGSNKLNEMVSSASNFKHLNVGEGDHDHYQDDDDDGDDEVETIQEQDEENKRGLFPTMPVVDDEDYETTADPEFDSNEWLDPHTAMEKSKSPFPRTFMPDQKPSAVPHKFLTSFAYPTAAAAAGKLPCQTEMENNCLPEDYYHNALNANRDTNFVKSNYVASAPLVSAILQQIQEPNSPMELLDEQKTDADILLLLTAQQNLMQFLNWAMTELYPYGKN</sequence>
<accession>A0ABM3UP80</accession>
<feature type="signal peptide" evidence="2">
    <location>
        <begin position="1"/>
        <end position="19"/>
    </location>
</feature>
<feature type="chain" id="PRO_5046726079" evidence="2">
    <location>
        <begin position="20"/>
        <end position="375"/>
    </location>
</feature>
<dbReference type="RefSeq" id="XP_058975336.1">
    <property type="nucleotide sequence ID" value="XM_059119353.1"/>
</dbReference>
<feature type="compositionally biased region" description="Acidic residues" evidence="1">
    <location>
        <begin position="186"/>
        <end position="204"/>
    </location>
</feature>
<evidence type="ECO:0000313" key="3">
    <source>
        <dbReference type="Proteomes" id="UP001652621"/>
    </source>
</evidence>
<keyword evidence="2" id="KW-0732">Signal</keyword>
<gene>
    <name evidence="4" type="primary">LOC131801167</name>
</gene>
<protein>
    <submittedName>
        <fullName evidence="4">Uncharacterized protein LOC131801167</fullName>
    </submittedName>
</protein>